<dbReference type="InterPro" id="IPR027410">
    <property type="entry name" value="TCP-1-like_intermed_sf"/>
</dbReference>
<dbReference type="InterPro" id="IPR002194">
    <property type="entry name" value="Chaperonin_TCP-1_CS"/>
</dbReference>
<evidence type="ECO:0000256" key="2">
    <source>
        <dbReference type="ARBA" id="ARBA00008020"/>
    </source>
</evidence>
<keyword evidence="6 9" id="KW-0067">ATP-binding</keyword>
<dbReference type="Gene3D" id="1.10.560.10">
    <property type="entry name" value="GroEL-like equatorial domain"/>
    <property type="match status" value="1"/>
</dbReference>
<evidence type="ECO:0000256" key="7">
    <source>
        <dbReference type="ARBA" id="ARBA00023186"/>
    </source>
</evidence>
<dbReference type="SUPFAM" id="SSF48592">
    <property type="entry name" value="GroEL equatorial domain-like"/>
    <property type="match status" value="1"/>
</dbReference>
<dbReference type="PANTHER" id="PTHR11353">
    <property type="entry name" value="CHAPERONIN"/>
    <property type="match status" value="1"/>
</dbReference>
<dbReference type="PRINTS" id="PR00304">
    <property type="entry name" value="TCOMPLEXTCP1"/>
</dbReference>
<organism evidence="11 12">
    <name type="scientific">Schizosaccharomyces osmophilus</name>
    <dbReference type="NCBI Taxonomy" id="2545709"/>
    <lineage>
        <taxon>Eukaryota</taxon>
        <taxon>Fungi</taxon>
        <taxon>Dikarya</taxon>
        <taxon>Ascomycota</taxon>
        <taxon>Taphrinomycotina</taxon>
        <taxon>Schizosaccharomycetes</taxon>
        <taxon>Schizosaccharomycetales</taxon>
        <taxon>Schizosaccharomycetaceae</taxon>
        <taxon>Schizosaccharomyces</taxon>
    </lineage>
</organism>
<gene>
    <name evidence="11" type="primary">cct8</name>
    <name evidence="11" type="ORF">SOMG_01406</name>
</gene>
<evidence type="ECO:0000256" key="3">
    <source>
        <dbReference type="ARBA" id="ARBA00011531"/>
    </source>
</evidence>
<dbReference type="PROSITE" id="PS00750">
    <property type="entry name" value="TCP1_1"/>
    <property type="match status" value="1"/>
</dbReference>
<name>A0AAF0AUX6_9SCHI</name>
<accession>A0AAF0AUX6</accession>
<evidence type="ECO:0000313" key="11">
    <source>
        <dbReference type="EMBL" id="WBW72961.1"/>
    </source>
</evidence>
<dbReference type="GeneID" id="80874888"/>
<evidence type="ECO:0000256" key="9">
    <source>
        <dbReference type="RuleBase" id="RU004187"/>
    </source>
</evidence>
<dbReference type="GO" id="GO:0005832">
    <property type="term" value="C:chaperonin-containing T-complex"/>
    <property type="evidence" value="ECO:0007669"/>
    <property type="project" value="UniProtKB-ARBA"/>
</dbReference>
<evidence type="ECO:0000256" key="10">
    <source>
        <dbReference type="SAM" id="MobiDB-lite"/>
    </source>
</evidence>
<evidence type="ECO:0000256" key="5">
    <source>
        <dbReference type="ARBA" id="ARBA00022741"/>
    </source>
</evidence>
<dbReference type="InterPro" id="IPR012721">
    <property type="entry name" value="Chap_CCT_theta"/>
</dbReference>
<sequence length="546" mass="59728">MALRVPKASGPQLFREGYRIMQGVEDAVIRNCHAIRELSEITRTSLGPNGKNKIVVNHLQQTFLTNDAATIIRELEVIHPAAKLVVDATKQQENELGDAANFVIVFCGELLAKTENMIHMGLTPSEIAKGYEMAYSHVAKALEEIVADKIETVENEEGLIKAIRTCISSKQYGNEDFLSDLVAKAILTVLPKDPTKFNVDNIRVVKIMGGSLYNSQVVKGMVLPREPEGTVQRVKKAKVAIFSCPLDISQTETKGTVLLHNAQEMLDFSKGEEQQIESHIKEIHDAGVRVVVTGGNVNDLVLHYLNRFEIAVVRVPSKFDLHRLCRVVGATPLSRVGVPMPEEMGSVDIVETIEIGGDRVTVFRQVEDITRTATIVLRGATKTYLDDIERAIDDGVNIVKALVKDNRLLYGAGASDMQLCTRLISIGEKTPGIYQHAIKQYGEAFEVIPRTISENAGLDSTDILSKLYAAHQKEGGESIGVDVECEDEGVLDAKKGQLFDVLAAKHSAIRLATEAVLTVLNVDQVVMSKPAGGPKPPGPNPNWDDD</sequence>
<keyword evidence="4" id="KW-0963">Cytoplasm</keyword>
<dbReference type="RefSeq" id="XP_056037204.1">
    <property type="nucleotide sequence ID" value="XM_056180199.1"/>
</dbReference>
<dbReference type="SUPFAM" id="SSF52029">
    <property type="entry name" value="GroEL apical domain-like"/>
    <property type="match status" value="1"/>
</dbReference>
<dbReference type="Proteomes" id="UP001212411">
    <property type="component" value="Chromosome 1"/>
</dbReference>
<feature type="region of interest" description="Disordered" evidence="10">
    <location>
        <begin position="527"/>
        <end position="546"/>
    </location>
</feature>
<dbReference type="Gene3D" id="3.50.7.10">
    <property type="entry name" value="GroEL"/>
    <property type="match status" value="1"/>
</dbReference>
<protein>
    <recommendedName>
        <fullName evidence="8">CCT-theta</fullName>
    </recommendedName>
</protein>
<dbReference type="EMBL" id="CP115611">
    <property type="protein sequence ID" value="WBW72961.1"/>
    <property type="molecule type" value="Genomic_DNA"/>
</dbReference>
<dbReference type="InterPro" id="IPR002423">
    <property type="entry name" value="Cpn60/GroEL/TCP-1"/>
</dbReference>
<evidence type="ECO:0000256" key="1">
    <source>
        <dbReference type="ARBA" id="ARBA00004496"/>
    </source>
</evidence>
<evidence type="ECO:0000313" key="12">
    <source>
        <dbReference type="Proteomes" id="UP001212411"/>
    </source>
</evidence>
<dbReference type="CDD" id="cd03341">
    <property type="entry name" value="TCP1_theta"/>
    <property type="match status" value="1"/>
</dbReference>
<dbReference type="GO" id="GO:0051082">
    <property type="term" value="F:unfolded protein binding"/>
    <property type="evidence" value="ECO:0007669"/>
    <property type="project" value="InterPro"/>
</dbReference>
<dbReference type="GO" id="GO:0140662">
    <property type="term" value="F:ATP-dependent protein folding chaperone"/>
    <property type="evidence" value="ECO:0007669"/>
    <property type="project" value="InterPro"/>
</dbReference>
<dbReference type="AlphaFoldDB" id="A0AAF0AUX6"/>
<dbReference type="PROSITE" id="PS00751">
    <property type="entry name" value="TCP1_2"/>
    <property type="match status" value="1"/>
</dbReference>
<dbReference type="SUPFAM" id="SSF54849">
    <property type="entry name" value="GroEL-intermediate domain like"/>
    <property type="match status" value="1"/>
</dbReference>
<dbReference type="GO" id="GO:0005524">
    <property type="term" value="F:ATP binding"/>
    <property type="evidence" value="ECO:0007669"/>
    <property type="project" value="UniProtKB-KW"/>
</dbReference>
<comment type="similarity">
    <text evidence="2 9">Belongs to the TCP-1 chaperonin family.</text>
</comment>
<dbReference type="GO" id="GO:0016887">
    <property type="term" value="F:ATP hydrolysis activity"/>
    <property type="evidence" value="ECO:0007669"/>
    <property type="project" value="InterPro"/>
</dbReference>
<evidence type="ECO:0000256" key="8">
    <source>
        <dbReference type="ARBA" id="ARBA00029602"/>
    </source>
</evidence>
<dbReference type="KEGG" id="som:SOMG_01406"/>
<dbReference type="InterPro" id="IPR027413">
    <property type="entry name" value="GROEL-like_equatorial_sf"/>
</dbReference>
<proteinExistence type="inferred from homology"/>
<keyword evidence="12" id="KW-1185">Reference proteome</keyword>
<keyword evidence="5 9" id="KW-0547">Nucleotide-binding</keyword>
<dbReference type="Pfam" id="PF00118">
    <property type="entry name" value="Cpn60_TCP1"/>
    <property type="match status" value="1"/>
</dbReference>
<reference evidence="11 12" key="1">
    <citation type="journal article" date="2023" name="G3 (Bethesda)">
        <title>A high-quality reference genome for the fission yeast Schizosaccharomyces osmophilus.</title>
        <authorList>
            <person name="Jia G.S."/>
            <person name="Zhang W.C."/>
            <person name="Liang Y."/>
            <person name="Liu X.H."/>
            <person name="Rhind N."/>
            <person name="Pidoux A."/>
            <person name="Brysch-Herzberg M."/>
            <person name="Du L.L."/>
        </authorList>
    </citation>
    <scope>NUCLEOTIDE SEQUENCE [LARGE SCALE GENOMIC DNA]</scope>
    <source>
        <strain evidence="11 12">CBS 15793</strain>
    </source>
</reference>
<dbReference type="InterPro" id="IPR017998">
    <property type="entry name" value="Chaperone_TCP-1"/>
</dbReference>
<dbReference type="Gene3D" id="3.30.260.10">
    <property type="entry name" value="TCP-1-like chaperonin intermediate domain"/>
    <property type="match status" value="1"/>
</dbReference>
<comment type="subcellular location">
    <subcellularLocation>
        <location evidence="1">Cytoplasm</location>
    </subcellularLocation>
</comment>
<dbReference type="FunFam" id="3.50.7.10:FF:000008">
    <property type="entry name" value="T-complex protein 1 subunit theta"/>
    <property type="match status" value="1"/>
</dbReference>
<dbReference type="NCBIfam" id="TIGR02346">
    <property type="entry name" value="chap_CCT_theta"/>
    <property type="match status" value="1"/>
</dbReference>
<evidence type="ECO:0000256" key="4">
    <source>
        <dbReference type="ARBA" id="ARBA00022490"/>
    </source>
</evidence>
<evidence type="ECO:0000256" key="6">
    <source>
        <dbReference type="ARBA" id="ARBA00022840"/>
    </source>
</evidence>
<keyword evidence="7 9" id="KW-0143">Chaperone</keyword>
<dbReference type="InterPro" id="IPR027409">
    <property type="entry name" value="GroEL-like_apical_dom_sf"/>
</dbReference>
<comment type="subunit">
    <text evidence="3">Heterooligomeric complex of about 850 to 900 kDa that forms two stacked rings, 12 to 16 nm in diameter.</text>
</comment>